<dbReference type="Proteomes" id="UP000483379">
    <property type="component" value="Unassembled WGS sequence"/>
</dbReference>
<dbReference type="PANTHER" id="PTHR36057:SF1">
    <property type="entry name" value="LIPOPROTEIN LIPID ATTACHMENT SITE-LIKE PROTEIN, PUTATIVE (DUF1223)-RELATED"/>
    <property type="match status" value="1"/>
</dbReference>
<dbReference type="SUPFAM" id="SSF52833">
    <property type="entry name" value="Thioredoxin-like"/>
    <property type="match status" value="1"/>
</dbReference>
<proteinExistence type="predicted"/>
<dbReference type="PANTHER" id="PTHR36057">
    <property type="match status" value="1"/>
</dbReference>
<dbReference type="InterPro" id="IPR010634">
    <property type="entry name" value="DUF1223"/>
</dbReference>
<sequence>MHPALALLTALLVSLPLAGKAACEVESGPGTTALIELYTSEGCSSCPPADARLSRLRPDQSLVPLALHVGYWDDLGWRDPFAQEGFAKRQSWLVGLGGARTVYTPQFFINGAATRPGSLASQVERINAQPARASLRLRAALSEDGRLALDARAASPLEDVLLVIAVAESGLSSDISAGENRGRRLRHHHVVRAWLGPFPLKTGQLTLKRTLALAPSWRPDALAVGAFVQDPRSGQVLQAVGADRCLTHQEVGS</sequence>
<feature type="signal peptide" evidence="1">
    <location>
        <begin position="1"/>
        <end position="21"/>
    </location>
</feature>
<gene>
    <name evidence="2" type="ORF">G3446_02815</name>
</gene>
<dbReference type="Gene3D" id="2.60.40.10">
    <property type="entry name" value="Immunoglobulins"/>
    <property type="match status" value="1"/>
</dbReference>
<evidence type="ECO:0000313" key="3">
    <source>
        <dbReference type="Proteomes" id="UP000483379"/>
    </source>
</evidence>
<dbReference type="InterPro" id="IPR013783">
    <property type="entry name" value="Ig-like_fold"/>
</dbReference>
<dbReference type="Pfam" id="PF06764">
    <property type="entry name" value="DUF1223"/>
    <property type="match status" value="1"/>
</dbReference>
<dbReference type="EMBL" id="JAAIJQ010000005">
    <property type="protein sequence ID" value="NEV60836.1"/>
    <property type="molecule type" value="Genomic_DNA"/>
</dbReference>
<evidence type="ECO:0000313" key="2">
    <source>
        <dbReference type="EMBL" id="NEV60836.1"/>
    </source>
</evidence>
<dbReference type="RefSeq" id="WP_164450880.1">
    <property type="nucleotide sequence ID" value="NZ_JAAIJQ010000005.1"/>
</dbReference>
<organism evidence="2 3">
    <name type="scientific">Thiorhodococcus minor</name>
    <dbReference type="NCBI Taxonomy" id="57489"/>
    <lineage>
        <taxon>Bacteria</taxon>
        <taxon>Pseudomonadati</taxon>
        <taxon>Pseudomonadota</taxon>
        <taxon>Gammaproteobacteria</taxon>
        <taxon>Chromatiales</taxon>
        <taxon>Chromatiaceae</taxon>
        <taxon>Thiorhodococcus</taxon>
    </lineage>
</organism>
<keyword evidence="3" id="KW-1185">Reference proteome</keyword>
<accession>A0A6M0JTH7</accession>
<name>A0A6M0JTH7_9GAMM</name>
<feature type="chain" id="PRO_5026806481" evidence="1">
    <location>
        <begin position="22"/>
        <end position="253"/>
    </location>
</feature>
<comment type="caution">
    <text evidence="2">The sequence shown here is derived from an EMBL/GenBank/DDBJ whole genome shotgun (WGS) entry which is preliminary data.</text>
</comment>
<keyword evidence="1" id="KW-0732">Signal</keyword>
<evidence type="ECO:0000256" key="1">
    <source>
        <dbReference type="SAM" id="SignalP"/>
    </source>
</evidence>
<dbReference type="AlphaFoldDB" id="A0A6M0JTH7"/>
<reference evidence="2 3" key="1">
    <citation type="submission" date="2020-02" db="EMBL/GenBank/DDBJ databases">
        <title>Genome sequences of Thiorhodococcus mannitoliphagus and Thiorhodococcus minor, purple sulfur photosynthetic bacteria in the gammaproteobacterial family, Chromatiaceae.</title>
        <authorList>
            <person name="Aviles F.A."/>
            <person name="Meyer T.E."/>
            <person name="Kyndt J.A."/>
        </authorList>
    </citation>
    <scope>NUCLEOTIDE SEQUENCE [LARGE SCALE GENOMIC DNA]</scope>
    <source>
        <strain evidence="2 3">DSM 11518</strain>
    </source>
</reference>
<dbReference type="InterPro" id="IPR036249">
    <property type="entry name" value="Thioredoxin-like_sf"/>
</dbReference>
<protein>
    <submittedName>
        <fullName evidence="2">DUF1223 domain-containing protein</fullName>
    </submittedName>
</protein>